<dbReference type="PATRIC" id="fig|762967.3.peg.1717"/>
<organism evidence="3 4">
    <name type="scientific">Sutterella parvirubra YIT 11816</name>
    <dbReference type="NCBI Taxonomy" id="762967"/>
    <lineage>
        <taxon>Bacteria</taxon>
        <taxon>Pseudomonadati</taxon>
        <taxon>Pseudomonadota</taxon>
        <taxon>Betaproteobacteria</taxon>
        <taxon>Burkholderiales</taxon>
        <taxon>Sutterellaceae</taxon>
        <taxon>Sutterella</taxon>
    </lineage>
</organism>
<name>H3KHE1_9BURK</name>
<gene>
    <name evidence="3" type="ORF">HMPREF9440_02185</name>
</gene>
<reference evidence="3 4" key="1">
    <citation type="submission" date="2011-11" db="EMBL/GenBank/DDBJ databases">
        <authorList>
            <person name="Weinstock G."/>
            <person name="Sodergren E."/>
            <person name="Clifton S."/>
            <person name="Fulton L."/>
            <person name="Fulton B."/>
            <person name="Courtney L."/>
            <person name="Fronick C."/>
            <person name="Harrison M."/>
            <person name="Strong C."/>
            <person name="Farmer C."/>
            <person name="Delahaunty K."/>
            <person name="Markovic C."/>
            <person name="Hall O."/>
            <person name="Minx P."/>
            <person name="Tomlinson C."/>
            <person name="Mitreva M."/>
            <person name="Hou S."/>
            <person name="Chen J."/>
            <person name="Wollam A."/>
            <person name="Pepin K.H."/>
            <person name="Johnson M."/>
            <person name="Bhonagiri V."/>
            <person name="Zhang X."/>
            <person name="Suruliraj S."/>
            <person name="Warren W."/>
            <person name="Chinwalla A."/>
            <person name="Mardis E.R."/>
            <person name="Wilson R.K."/>
        </authorList>
    </citation>
    <scope>NUCLEOTIDE SEQUENCE [LARGE SCALE GENOMIC DNA]</scope>
    <source>
        <strain evidence="3 4">YIT 11816</strain>
    </source>
</reference>
<dbReference type="InterPro" id="IPR011055">
    <property type="entry name" value="Dup_hybrid_motif"/>
</dbReference>
<dbReference type="FunFam" id="2.70.70.10:FF:000003">
    <property type="entry name" value="Murein hydrolase activator EnvC"/>
    <property type="match status" value="1"/>
</dbReference>
<dbReference type="STRING" id="762967.HMPREF9440_02185"/>
<dbReference type="OrthoDB" id="9784703at2"/>
<dbReference type="EMBL" id="AFBQ01000329">
    <property type="protein sequence ID" value="EHY30475.1"/>
    <property type="molecule type" value="Genomic_DNA"/>
</dbReference>
<dbReference type="SUPFAM" id="SSF51261">
    <property type="entry name" value="Duplicated hybrid motif"/>
    <property type="match status" value="1"/>
</dbReference>
<dbReference type="HOGENOM" id="CLU_029425_4_0_4"/>
<keyword evidence="4" id="KW-1185">Reference proteome</keyword>
<evidence type="ECO:0000313" key="4">
    <source>
        <dbReference type="Proteomes" id="UP000004956"/>
    </source>
</evidence>
<sequence length="366" mass="40493">MNELAKSLSEKEARQEEAHQALKKADQAISDANKRLRTLSAERRGVENRLAQLRRDGRRVESELGETERKIGQISRAQYLQMRRPAWQSWINGVSPGERTLETALLGYLQVAQVRAADDLEKQQADIRQVADETRTRSNELTRIQRDEEKSRTDLLAEKKERQEAASSLKREIADTQAELDKLRKDQARLGSLVATIDARLEKERAAEAAAARRAEEEAAKKAQRPAKVTPAPSGTAFAKLKGRLAKPVDGRIAARFGTKRTGSATWQGIRFRAPEGADVRAVAAGTVVFADWLRGYGNLIIVDHGGNYLSVYANNDTLLKNVGERVQQGETIGAVGSSGGDDEPGLYFELRHRGKPVNPSPWLGV</sequence>
<evidence type="ECO:0000313" key="3">
    <source>
        <dbReference type="EMBL" id="EHY30475.1"/>
    </source>
</evidence>
<dbReference type="InterPro" id="IPR050570">
    <property type="entry name" value="Cell_wall_metabolism_enzyme"/>
</dbReference>
<feature type="compositionally biased region" description="Basic and acidic residues" evidence="1">
    <location>
        <begin position="212"/>
        <end position="221"/>
    </location>
</feature>
<dbReference type="RefSeq" id="WP_008543459.1">
    <property type="nucleotide sequence ID" value="NZ_JH605011.1"/>
</dbReference>
<comment type="caution">
    <text evidence="3">The sequence shown here is derived from an EMBL/GenBank/DDBJ whole genome shotgun (WGS) entry which is preliminary data.</text>
</comment>
<feature type="domain" description="M23ase beta-sheet core" evidence="2">
    <location>
        <begin position="267"/>
        <end position="360"/>
    </location>
</feature>
<dbReference type="Proteomes" id="UP000004956">
    <property type="component" value="Unassembled WGS sequence"/>
</dbReference>
<accession>H3KHE1</accession>
<dbReference type="Pfam" id="PF01551">
    <property type="entry name" value="Peptidase_M23"/>
    <property type="match status" value="1"/>
</dbReference>
<dbReference type="PANTHER" id="PTHR21666">
    <property type="entry name" value="PEPTIDASE-RELATED"/>
    <property type="match status" value="1"/>
</dbReference>
<dbReference type="InterPro" id="IPR016047">
    <property type="entry name" value="M23ase_b-sheet_dom"/>
</dbReference>
<proteinExistence type="predicted"/>
<dbReference type="Gene3D" id="2.70.70.10">
    <property type="entry name" value="Glucose Permease (Domain IIA)"/>
    <property type="match status" value="1"/>
</dbReference>
<dbReference type="AlphaFoldDB" id="H3KHE1"/>
<feature type="region of interest" description="Disordered" evidence="1">
    <location>
        <begin position="212"/>
        <end position="236"/>
    </location>
</feature>
<dbReference type="PANTHER" id="PTHR21666:SF270">
    <property type="entry name" value="MUREIN HYDROLASE ACTIVATOR ENVC"/>
    <property type="match status" value="1"/>
</dbReference>
<evidence type="ECO:0000256" key="1">
    <source>
        <dbReference type="SAM" id="MobiDB-lite"/>
    </source>
</evidence>
<protein>
    <submittedName>
        <fullName evidence="3">Peptidase, M23 family</fullName>
    </submittedName>
</protein>
<feature type="compositionally biased region" description="Basic and acidic residues" evidence="1">
    <location>
        <begin position="8"/>
        <end position="26"/>
    </location>
</feature>
<feature type="region of interest" description="Disordered" evidence="1">
    <location>
        <begin position="131"/>
        <end position="170"/>
    </location>
</feature>
<evidence type="ECO:0000259" key="2">
    <source>
        <dbReference type="Pfam" id="PF01551"/>
    </source>
</evidence>
<dbReference type="CDD" id="cd12797">
    <property type="entry name" value="M23_peptidase"/>
    <property type="match status" value="1"/>
</dbReference>
<feature type="region of interest" description="Disordered" evidence="1">
    <location>
        <begin position="1"/>
        <end position="26"/>
    </location>
</feature>
<dbReference type="GO" id="GO:0004222">
    <property type="term" value="F:metalloendopeptidase activity"/>
    <property type="evidence" value="ECO:0007669"/>
    <property type="project" value="TreeGrafter"/>
</dbReference>